<dbReference type="PANTHER" id="PTHR33525:SF4">
    <property type="entry name" value="CYCLIC DI-GMP PHOSPHODIESTERASE CDGJ"/>
    <property type="match status" value="1"/>
</dbReference>
<evidence type="ECO:0000259" key="1">
    <source>
        <dbReference type="PROSITE" id="PS50883"/>
    </source>
</evidence>
<dbReference type="Pfam" id="PF00563">
    <property type="entry name" value="EAL"/>
    <property type="match status" value="1"/>
</dbReference>
<evidence type="ECO:0000313" key="4">
    <source>
        <dbReference type="Proteomes" id="UP000281955"/>
    </source>
</evidence>
<dbReference type="AlphaFoldDB" id="A0A420XNV4"/>
<comment type="caution">
    <text evidence="3">The sequence shown here is derived from an EMBL/GenBank/DDBJ whole genome shotgun (WGS) entry which is preliminary data.</text>
</comment>
<dbReference type="Proteomes" id="UP000281955">
    <property type="component" value="Unassembled WGS sequence"/>
</dbReference>
<dbReference type="SMART" id="SM00052">
    <property type="entry name" value="EAL"/>
    <property type="match status" value="1"/>
</dbReference>
<dbReference type="PANTHER" id="PTHR33525">
    <property type="match status" value="1"/>
</dbReference>
<dbReference type="SUPFAM" id="SSF109604">
    <property type="entry name" value="HD-domain/PDEase-like"/>
    <property type="match status" value="1"/>
</dbReference>
<dbReference type="SUPFAM" id="SSF141868">
    <property type="entry name" value="EAL domain-like"/>
    <property type="match status" value="1"/>
</dbReference>
<keyword evidence="4" id="KW-1185">Reference proteome</keyword>
<name>A0A420XNV4_9ACTN</name>
<dbReference type="Gene3D" id="1.10.3210.10">
    <property type="entry name" value="Hypothetical protein af1432"/>
    <property type="match status" value="1"/>
</dbReference>
<dbReference type="InParanoid" id="A0A420XNV4"/>
<dbReference type="EMBL" id="RBWV01000012">
    <property type="protein sequence ID" value="RKS73855.1"/>
    <property type="molecule type" value="Genomic_DNA"/>
</dbReference>
<feature type="domain" description="HDOD" evidence="2">
    <location>
        <begin position="200"/>
        <end position="385"/>
    </location>
</feature>
<gene>
    <name evidence="3" type="ORF">CLV35_2348</name>
</gene>
<evidence type="ECO:0000313" key="3">
    <source>
        <dbReference type="EMBL" id="RKS73855.1"/>
    </source>
</evidence>
<dbReference type="OrthoDB" id="9804751at2"/>
<sequence>MPAVHVGRQPVYDRALDVVGYELLFRGHPTATSAERTDDLATTRVIVNTFMEFGLERLVGRRLAFVNLTRPFVVGQLPVPFLPGKAILEVLETIPTDQEVLDGARNLKEQGYSLALDDWEDEPDRRSLLPLVDVVKIDISSCDATELERRVRSLRSSHDLTLVAERIETAAEMDLCHRLGFDWFQGYFLLRPDVVTARTVAPAHLACLQLLGRLADPDIDLGEIETVVRADLGLNYRVLRAANAASSGTVRRIESIRDALVMLGMQTLRSWMLLMVLSDATEPDSEQLTSAMTRARTCELVAKSCGDVRPESAFIVGLLSSLDTVLGLRMELVVEKLPLSDELREALTRRTGPLGTVLRTVLALEDRDDDALTAALDELPVDADEVTRCYLGAMGWAMDTTESVIGPVKVEVGSL</sequence>
<dbReference type="InterPro" id="IPR035919">
    <property type="entry name" value="EAL_sf"/>
</dbReference>
<feature type="domain" description="EAL" evidence="1">
    <location>
        <begin position="1"/>
        <end position="206"/>
    </location>
</feature>
<dbReference type="InterPro" id="IPR052340">
    <property type="entry name" value="RNase_Y/CdgJ"/>
</dbReference>
<dbReference type="PROSITE" id="PS51833">
    <property type="entry name" value="HDOD"/>
    <property type="match status" value="1"/>
</dbReference>
<evidence type="ECO:0000259" key="2">
    <source>
        <dbReference type="PROSITE" id="PS51833"/>
    </source>
</evidence>
<dbReference type="Gene3D" id="3.20.20.450">
    <property type="entry name" value="EAL domain"/>
    <property type="match status" value="1"/>
</dbReference>
<reference evidence="3 4" key="1">
    <citation type="submission" date="2018-10" db="EMBL/GenBank/DDBJ databases">
        <title>Genomic Encyclopedia of Archaeal and Bacterial Type Strains, Phase II (KMG-II): from individual species to whole genera.</title>
        <authorList>
            <person name="Goeker M."/>
        </authorList>
    </citation>
    <scope>NUCLEOTIDE SEQUENCE [LARGE SCALE GENOMIC DNA]</scope>
    <source>
        <strain evidence="3 4">RP-AC37</strain>
    </source>
</reference>
<proteinExistence type="predicted"/>
<dbReference type="InterPro" id="IPR014408">
    <property type="entry name" value="dGMP_Pdiesterase_EAL/HD-GYP"/>
</dbReference>
<protein>
    <submittedName>
        <fullName evidence="3">EAL and modified HD-GYP domain-containing signal transduction protein</fullName>
    </submittedName>
</protein>
<organism evidence="3 4">
    <name type="scientific">Motilibacter peucedani</name>
    <dbReference type="NCBI Taxonomy" id="598650"/>
    <lineage>
        <taxon>Bacteria</taxon>
        <taxon>Bacillati</taxon>
        <taxon>Actinomycetota</taxon>
        <taxon>Actinomycetes</taxon>
        <taxon>Motilibacterales</taxon>
        <taxon>Motilibacteraceae</taxon>
        <taxon>Motilibacter</taxon>
    </lineage>
</organism>
<dbReference type="Pfam" id="PF08668">
    <property type="entry name" value="HDOD"/>
    <property type="match status" value="1"/>
</dbReference>
<accession>A0A420XNV4</accession>
<dbReference type="InterPro" id="IPR013976">
    <property type="entry name" value="HDOD"/>
</dbReference>
<dbReference type="PROSITE" id="PS50883">
    <property type="entry name" value="EAL"/>
    <property type="match status" value="1"/>
</dbReference>
<dbReference type="InterPro" id="IPR001633">
    <property type="entry name" value="EAL_dom"/>
</dbReference>
<dbReference type="PIRSF" id="PIRSF003180">
    <property type="entry name" value="DiGMPpdiest_YuxH"/>
    <property type="match status" value="1"/>
</dbReference>